<feature type="compositionally biased region" description="Gly residues" evidence="1">
    <location>
        <begin position="15"/>
        <end position="35"/>
    </location>
</feature>
<protein>
    <recommendedName>
        <fullName evidence="4">M-phase specific PLK1 interacting protein</fullName>
    </recommendedName>
</protein>
<feature type="compositionally biased region" description="Polar residues" evidence="1">
    <location>
        <begin position="171"/>
        <end position="180"/>
    </location>
</feature>
<dbReference type="PANTHER" id="PTHR22446">
    <property type="entry name" value="M-PHASE-SPECIFIC PLK1-INTERACTING PROTEIN"/>
    <property type="match status" value="1"/>
</dbReference>
<dbReference type="Ensembl" id="ENSSSCT00015081566.1">
    <property type="protein sequence ID" value="ENSSSCP00015033013.1"/>
    <property type="gene ID" value="ENSSSCG00015061053.1"/>
</dbReference>
<dbReference type="Proteomes" id="UP000694726">
    <property type="component" value="Unplaced"/>
</dbReference>
<evidence type="ECO:0000313" key="2">
    <source>
        <dbReference type="Ensembl" id="ENSSSCP00015033013.1"/>
    </source>
</evidence>
<accession>A0A8D0PMA1</accession>
<dbReference type="PANTHER" id="PTHR22446:SF3">
    <property type="entry name" value="M-PHASE-SPECIFIC PLK1-INTERACTING PROTEIN"/>
    <property type="match status" value="1"/>
</dbReference>
<dbReference type="InterPro" id="IPR028265">
    <property type="entry name" value="TTDN1/SICKLE"/>
</dbReference>
<name>A0A8D0PMA1_PIG</name>
<evidence type="ECO:0008006" key="4">
    <source>
        <dbReference type="Google" id="ProtNLM"/>
    </source>
</evidence>
<dbReference type="Pfam" id="PF15502">
    <property type="entry name" value="MPLKIP"/>
    <property type="match status" value="1"/>
</dbReference>
<feature type="compositionally biased region" description="Low complexity" evidence="1">
    <location>
        <begin position="67"/>
        <end position="79"/>
    </location>
</feature>
<feature type="compositionally biased region" description="Low complexity" evidence="1">
    <location>
        <begin position="107"/>
        <end position="116"/>
    </location>
</feature>
<feature type="region of interest" description="Disordered" evidence="1">
    <location>
        <begin position="1"/>
        <end position="194"/>
    </location>
</feature>
<dbReference type="InterPro" id="IPR026618">
    <property type="entry name" value="MPLKIP-like_vertebrate"/>
</dbReference>
<evidence type="ECO:0000256" key="1">
    <source>
        <dbReference type="SAM" id="MobiDB-lite"/>
    </source>
</evidence>
<sequence>GTRGEPSPRPDRAGAGPGPGRRAGGPPRGRGPGRGARGRHEGPEGRRRGQRTRGNAQALPPGRRQSGRAAAGVPFAARPASRRVPDCGRPVHSPLPPPRRESRPVLRRAATLARVASIARRSGGLRPRRAEDAARAARSRWGRPRTPQPRPRPGGRGWARRSGRPPGAGQASRQSPSQPGSARRPRPSLGHNVPPSLNPFSSFVLHLYQLSAIIHLATRSSGTLVRPEPPCWVLLADGGLFWRRTAKCLRRVGRTVPAAERACEVLCSSPSPSRPMHRQNFRPPTPPYPGPGVGVWGSGSGLRGAPGGGGPRPPSPRDGYGSPHHTSPYGPRSRPYGSGHSPRHGGSFPGGRFGSPSPGGHPGTYARSPAGSQQQFGYSPGPQQTHPQGSPRTSTPFGSGRGREKRMSNELESYFKPSMLEDPWAGLEPVSVVDISQQYSSTQTFTGKKGRYFC</sequence>
<feature type="compositionally biased region" description="Basic and acidic residues" evidence="1">
    <location>
        <begin position="1"/>
        <end position="12"/>
    </location>
</feature>
<feature type="region of interest" description="Disordered" evidence="1">
    <location>
        <begin position="267"/>
        <end position="412"/>
    </location>
</feature>
<feature type="compositionally biased region" description="Low complexity" evidence="1">
    <location>
        <begin position="337"/>
        <end position="346"/>
    </location>
</feature>
<proteinExistence type="predicted"/>
<feature type="compositionally biased region" description="Basic and acidic residues" evidence="1">
    <location>
        <begin position="38"/>
        <end position="47"/>
    </location>
</feature>
<feature type="compositionally biased region" description="Polar residues" evidence="1">
    <location>
        <begin position="370"/>
        <end position="397"/>
    </location>
</feature>
<organism evidence="2 3">
    <name type="scientific">Sus scrofa</name>
    <name type="common">Pig</name>
    <dbReference type="NCBI Taxonomy" id="9823"/>
    <lineage>
        <taxon>Eukaryota</taxon>
        <taxon>Metazoa</taxon>
        <taxon>Chordata</taxon>
        <taxon>Craniata</taxon>
        <taxon>Vertebrata</taxon>
        <taxon>Euteleostomi</taxon>
        <taxon>Mammalia</taxon>
        <taxon>Eutheria</taxon>
        <taxon>Laurasiatheria</taxon>
        <taxon>Artiodactyla</taxon>
        <taxon>Suina</taxon>
        <taxon>Suidae</taxon>
        <taxon>Sus</taxon>
    </lineage>
</organism>
<feature type="compositionally biased region" description="Gly residues" evidence="1">
    <location>
        <begin position="291"/>
        <end position="310"/>
    </location>
</feature>
<reference evidence="2" key="1">
    <citation type="submission" date="2025-08" db="UniProtKB">
        <authorList>
            <consortium name="Ensembl"/>
        </authorList>
    </citation>
    <scope>IDENTIFICATION</scope>
</reference>
<dbReference type="AlphaFoldDB" id="A0A8D0PMA1"/>
<evidence type="ECO:0000313" key="3">
    <source>
        <dbReference type="Proteomes" id="UP000694726"/>
    </source>
</evidence>